<accession>A0A9W8Q2J5</accession>
<feature type="compositionally biased region" description="Polar residues" evidence="2">
    <location>
        <begin position="1"/>
        <end position="24"/>
    </location>
</feature>
<organism evidence="3 4">
    <name type="scientific">Fusarium irregulare</name>
    <dbReference type="NCBI Taxonomy" id="2494466"/>
    <lineage>
        <taxon>Eukaryota</taxon>
        <taxon>Fungi</taxon>
        <taxon>Dikarya</taxon>
        <taxon>Ascomycota</taxon>
        <taxon>Pezizomycotina</taxon>
        <taxon>Sordariomycetes</taxon>
        <taxon>Hypocreomycetidae</taxon>
        <taxon>Hypocreales</taxon>
        <taxon>Nectriaceae</taxon>
        <taxon>Fusarium</taxon>
        <taxon>Fusarium incarnatum-equiseti species complex</taxon>
    </lineage>
</organism>
<evidence type="ECO:0000313" key="3">
    <source>
        <dbReference type="EMBL" id="KAJ4024521.1"/>
    </source>
</evidence>
<gene>
    <name evidence="3" type="ORF">NW766_000758</name>
</gene>
<dbReference type="EMBL" id="JAPDHF010000001">
    <property type="protein sequence ID" value="KAJ4024521.1"/>
    <property type="molecule type" value="Genomic_DNA"/>
</dbReference>
<reference evidence="3" key="1">
    <citation type="submission" date="2022-10" db="EMBL/GenBank/DDBJ databases">
        <title>Fusarium specimens isolated from Avocado Roots.</title>
        <authorList>
            <person name="Stajich J."/>
            <person name="Roper C."/>
            <person name="Heimlech-Rivalta G."/>
        </authorList>
    </citation>
    <scope>NUCLEOTIDE SEQUENCE</scope>
    <source>
        <strain evidence="3">CF00143</strain>
    </source>
</reference>
<evidence type="ECO:0000256" key="1">
    <source>
        <dbReference type="SAM" id="Coils"/>
    </source>
</evidence>
<keyword evidence="4" id="KW-1185">Reference proteome</keyword>
<sequence>MAASVSSEASTSDRQLETAATSASPEAIPPGDCDLQVFKVEIPSRDEGEHEGIFEMDEDMIGPGPLPANTKNVDDIDEDDLDAYIAEENENRVGQQENTIMRLEQQIVLLRQQRDELRKVLNMAMLEATGTPRTLMNRENQPLVDLLTRALQLLDENDEIEG</sequence>
<proteinExistence type="predicted"/>
<dbReference type="AlphaFoldDB" id="A0A9W8Q2J5"/>
<evidence type="ECO:0000256" key="2">
    <source>
        <dbReference type="SAM" id="MobiDB-lite"/>
    </source>
</evidence>
<dbReference type="OrthoDB" id="5094462at2759"/>
<protein>
    <submittedName>
        <fullName evidence="3">Uncharacterized protein</fullName>
    </submittedName>
</protein>
<dbReference type="Proteomes" id="UP001152130">
    <property type="component" value="Unassembled WGS sequence"/>
</dbReference>
<keyword evidence="1" id="KW-0175">Coiled coil</keyword>
<comment type="caution">
    <text evidence="3">The sequence shown here is derived from an EMBL/GenBank/DDBJ whole genome shotgun (WGS) entry which is preliminary data.</text>
</comment>
<feature type="coiled-coil region" evidence="1">
    <location>
        <begin position="86"/>
        <end position="120"/>
    </location>
</feature>
<evidence type="ECO:0000313" key="4">
    <source>
        <dbReference type="Proteomes" id="UP001152130"/>
    </source>
</evidence>
<feature type="region of interest" description="Disordered" evidence="2">
    <location>
        <begin position="1"/>
        <end position="34"/>
    </location>
</feature>
<name>A0A9W8Q2J5_9HYPO</name>